<gene>
    <name evidence="1" type="ORF">TanjilG_27234</name>
</gene>
<reference evidence="1 2" key="1">
    <citation type="journal article" date="2017" name="Plant Biotechnol. J.">
        <title>A comprehensive draft genome sequence for lupin (Lupinus angustifolius), an emerging health food: insights into plant-microbe interactions and legume evolution.</title>
        <authorList>
            <person name="Hane J.K."/>
            <person name="Ming Y."/>
            <person name="Kamphuis L.G."/>
            <person name="Nelson M.N."/>
            <person name="Garg G."/>
            <person name="Atkins C.A."/>
            <person name="Bayer P.E."/>
            <person name="Bravo A."/>
            <person name="Bringans S."/>
            <person name="Cannon S."/>
            <person name="Edwards D."/>
            <person name="Foley R."/>
            <person name="Gao L.L."/>
            <person name="Harrison M.J."/>
            <person name="Huang W."/>
            <person name="Hurgobin B."/>
            <person name="Li S."/>
            <person name="Liu C.W."/>
            <person name="McGrath A."/>
            <person name="Morahan G."/>
            <person name="Murray J."/>
            <person name="Weller J."/>
            <person name="Jian J."/>
            <person name="Singh K.B."/>
        </authorList>
    </citation>
    <scope>NUCLEOTIDE SEQUENCE [LARGE SCALE GENOMIC DNA]</scope>
    <source>
        <strain evidence="2">cv. Tanjil</strain>
        <tissue evidence="1">Whole plant</tissue>
    </source>
</reference>
<dbReference type="EMBL" id="MLAU01003747">
    <property type="protein sequence ID" value="OIW19868.1"/>
    <property type="molecule type" value="Genomic_DNA"/>
</dbReference>
<proteinExistence type="predicted"/>
<dbReference type="Proteomes" id="UP000188354">
    <property type="component" value="Unassembled WGS sequence"/>
</dbReference>
<keyword evidence="2" id="KW-1185">Reference proteome</keyword>
<evidence type="ECO:0000313" key="1">
    <source>
        <dbReference type="EMBL" id="OIW19868.1"/>
    </source>
</evidence>
<accession>A0A394D8A2</accession>
<organism evidence="1 2">
    <name type="scientific">Lupinus angustifolius</name>
    <name type="common">Narrow-leaved blue lupine</name>
    <dbReference type="NCBI Taxonomy" id="3871"/>
    <lineage>
        <taxon>Eukaryota</taxon>
        <taxon>Viridiplantae</taxon>
        <taxon>Streptophyta</taxon>
        <taxon>Embryophyta</taxon>
        <taxon>Tracheophyta</taxon>
        <taxon>Spermatophyta</taxon>
        <taxon>Magnoliopsida</taxon>
        <taxon>eudicotyledons</taxon>
        <taxon>Gunneridae</taxon>
        <taxon>Pentapetalae</taxon>
        <taxon>rosids</taxon>
        <taxon>fabids</taxon>
        <taxon>Fabales</taxon>
        <taxon>Fabaceae</taxon>
        <taxon>Papilionoideae</taxon>
        <taxon>50 kb inversion clade</taxon>
        <taxon>genistoids sensu lato</taxon>
        <taxon>core genistoids</taxon>
        <taxon>Genisteae</taxon>
        <taxon>Lupinus</taxon>
    </lineage>
</organism>
<name>A0A394D8A2_LUPAN</name>
<protein>
    <submittedName>
        <fullName evidence="1">Uncharacterized protein</fullName>
    </submittedName>
</protein>
<dbReference type="Gramene" id="OIW19868">
    <property type="protein sequence ID" value="OIW19868"/>
    <property type="gene ID" value="TanjilG_27234"/>
</dbReference>
<comment type="caution">
    <text evidence="1">The sequence shown here is derived from an EMBL/GenBank/DDBJ whole genome shotgun (WGS) entry which is preliminary data.</text>
</comment>
<evidence type="ECO:0000313" key="2">
    <source>
        <dbReference type="Proteomes" id="UP000188354"/>
    </source>
</evidence>
<sequence>MQKLEVIQDFYLFELRGVDMVLGLEWLASLGKVRADFGRMKLSIKKGEQTSLYLGILP</sequence>
<dbReference type="AlphaFoldDB" id="A0A394D8A2"/>